<dbReference type="Proteomes" id="UP000499080">
    <property type="component" value="Unassembled WGS sequence"/>
</dbReference>
<sequence length="320" mass="36496">MNFHAMEVAEMPDVTSENNILERTQDILEEGYAMEENTFHGVRKTVEDIVEIIAVVEEDILETVMVTEDIVETVTVIEDDLIETVTAAEDILQFVETDGNVSDSSAGSGNKTMKSFVRAENDVLFQKNVWCKSQKEGIFDKGSENGIAKETAITLLADNALPSREDIQSLRQLINYFSSEDSNQIPCKGIAEKINEPELISQYAGYRRSRNNNLSTLYDSRIVMDEWLEECSFIAQQCRIAITDTDPTPDISAVSEQELETMNRSLMEKVRVYKECLRSMCWNLDSIDNKIRQCKKLNNTIDMKRDKFLNFSFSNEKKND</sequence>
<reference evidence="1 2" key="1">
    <citation type="journal article" date="2019" name="Sci. Rep.">
        <title>Orb-weaving spider Araneus ventricosus genome elucidates the spidroin gene catalogue.</title>
        <authorList>
            <person name="Kono N."/>
            <person name="Nakamura H."/>
            <person name="Ohtoshi R."/>
            <person name="Moran D.A.P."/>
            <person name="Shinohara A."/>
            <person name="Yoshida Y."/>
            <person name="Fujiwara M."/>
            <person name="Mori M."/>
            <person name="Tomita M."/>
            <person name="Arakawa K."/>
        </authorList>
    </citation>
    <scope>NUCLEOTIDE SEQUENCE [LARGE SCALE GENOMIC DNA]</scope>
</reference>
<comment type="caution">
    <text evidence="1">The sequence shown here is derived from an EMBL/GenBank/DDBJ whole genome shotgun (WGS) entry which is preliminary data.</text>
</comment>
<dbReference type="EMBL" id="BGPR01033044">
    <property type="protein sequence ID" value="GBO06823.1"/>
    <property type="molecule type" value="Genomic_DNA"/>
</dbReference>
<dbReference type="AlphaFoldDB" id="A0A4Y2U2U2"/>
<accession>A0A4Y2U2U2</accession>
<name>A0A4Y2U2U2_ARAVE</name>
<protein>
    <submittedName>
        <fullName evidence="1">Uncharacterized protein</fullName>
    </submittedName>
</protein>
<evidence type="ECO:0000313" key="1">
    <source>
        <dbReference type="EMBL" id="GBO06823.1"/>
    </source>
</evidence>
<keyword evidence="2" id="KW-1185">Reference proteome</keyword>
<proteinExistence type="predicted"/>
<gene>
    <name evidence="1" type="ORF">AVEN_86024_1</name>
</gene>
<evidence type="ECO:0000313" key="2">
    <source>
        <dbReference type="Proteomes" id="UP000499080"/>
    </source>
</evidence>
<organism evidence="1 2">
    <name type="scientific">Araneus ventricosus</name>
    <name type="common">Orbweaver spider</name>
    <name type="synonym">Epeira ventricosa</name>
    <dbReference type="NCBI Taxonomy" id="182803"/>
    <lineage>
        <taxon>Eukaryota</taxon>
        <taxon>Metazoa</taxon>
        <taxon>Ecdysozoa</taxon>
        <taxon>Arthropoda</taxon>
        <taxon>Chelicerata</taxon>
        <taxon>Arachnida</taxon>
        <taxon>Araneae</taxon>
        <taxon>Araneomorphae</taxon>
        <taxon>Entelegynae</taxon>
        <taxon>Araneoidea</taxon>
        <taxon>Araneidae</taxon>
        <taxon>Araneus</taxon>
    </lineage>
</organism>